<evidence type="ECO:0000256" key="2">
    <source>
        <dbReference type="ARBA" id="ARBA00009645"/>
    </source>
</evidence>
<accession>A0A6P4FKB8</accession>
<evidence type="ECO:0000259" key="11">
    <source>
        <dbReference type="Pfam" id="PF14932"/>
    </source>
</evidence>
<comment type="subcellular location">
    <subcellularLocation>
        <location evidence="1">Cytoplasm</location>
        <location evidence="1">Cytoskeleton</location>
        <location evidence="1">Spindle</location>
    </subcellularLocation>
</comment>
<evidence type="ECO:0000256" key="5">
    <source>
        <dbReference type="ARBA" id="ARBA00022701"/>
    </source>
</evidence>
<keyword evidence="8" id="KW-0206">Cytoskeleton</keyword>
<evidence type="ECO:0000256" key="3">
    <source>
        <dbReference type="ARBA" id="ARBA00022490"/>
    </source>
</evidence>
<dbReference type="RefSeq" id="XP_016990302.1">
    <property type="nucleotide sequence ID" value="XM_017134813.1"/>
</dbReference>
<keyword evidence="9" id="KW-0131">Cell cycle</keyword>
<keyword evidence="3" id="KW-0963">Cytoplasm</keyword>
<dbReference type="OrthoDB" id="8187957at2759"/>
<keyword evidence="7 10" id="KW-0175">Coiled coil</keyword>
<dbReference type="InterPro" id="IPR032733">
    <property type="entry name" value="HAUS3_N"/>
</dbReference>
<proteinExistence type="inferred from homology"/>
<evidence type="ECO:0000256" key="4">
    <source>
        <dbReference type="ARBA" id="ARBA00022618"/>
    </source>
</evidence>
<evidence type="ECO:0000256" key="1">
    <source>
        <dbReference type="ARBA" id="ARBA00004186"/>
    </source>
</evidence>
<evidence type="ECO:0000313" key="12">
    <source>
        <dbReference type="RefSeq" id="XP_016990302.1"/>
    </source>
</evidence>
<evidence type="ECO:0000256" key="6">
    <source>
        <dbReference type="ARBA" id="ARBA00022776"/>
    </source>
</evidence>
<organism evidence="12">
    <name type="scientific">Drosophila rhopaloa</name>
    <name type="common">Fruit fly</name>
    <dbReference type="NCBI Taxonomy" id="1041015"/>
    <lineage>
        <taxon>Eukaryota</taxon>
        <taxon>Metazoa</taxon>
        <taxon>Ecdysozoa</taxon>
        <taxon>Arthropoda</taxon>
        <taxon>Hexapoda</taxon>
        <taxon>Insecta</taxon>
        <taxon>Pterygota</taxon>
        <taxon>Neoptera</taxon>
        <taxon>Endopterygota</taxon>
        <taxon>Diptera</taxon>
        <taxon>Brachycera</taxon>
        <taxon>Muscomorpha</taxon>
        <taxon>Ephydroidea</taxon>
        <taxon>Drosophilidae</taxon>
        <taxon>Drosophila</taxon>
        <taxon>Sophophora</taxon>
    </lineage>
</organism>
<dbReference type="GO" id="GO:0005874">
    <property type="term" value="C:microtubule"/>
    <property type="evidence" value="ECO:0007669"/>
    <property type="project" value="UniProtKB-KW"/>
</dbReference>
<comment type="similarity">
    <text evidence="2">Belongs to the HAUS3 family.</text>
</comment>
<dbReference type="Pfam" id="PF14932">
    <property type="entry name" value="HAUS-augmin3"/>
    <property type="match status" value="1"/>
</dbReference>
<feature type="coiled-coil region" evidence="10">
    <location>
        <begin position="122"/>
        <end position="160"/>
    </location>
</feature>
<feature type="domain" description="HAUS augmin-like complex subunit 3 N-terminal" evidence="11">
    <location>
        <begin position="22"/>
        <end position="251"/>
    </location>
</feature>
<evidence type="ECO:0000256" key="9">
    <source>
        <dbReference type="ARBA" id="ARBA00023306"/>
    </source>
</evidence>
<evidence type="ECO:0000256" key="8">
    <source>
        <dbReference type="ARBA" id="ARBA00023212"/>
    </source>
</evidence>
<sequence>MGDLLSNSEFFKKLGVDSSNQWILYDEQMEKFFKFLSGNISDANILTERQVLEREEMLRRGEWLRESDRELKLAQIESESPGLLNYKQQDVDDLNMGIEATEEASRDYATLLEDMLNTKHSINNHLNEVECAISELQIKEKDLISECQSKARQLEELQRENCRLSGEAKKAFTTQQMPPLFMHQLPLEQYFHKCDSFMQYFTLYVKENFKIQDYDEFQNAEADLLREKSKLDKLQLGIQYYALSYIKTRAKAKATQALIDQLDLGQIPCLSLGDMAREMNELQLLNDHQLSNIHDTLLNDLTIHIEQHTQRRIELVLYENTKLKLERAVQRHESDKKLTKIISDALSNAELLWIAIQLDCDKKRNCLDTSEELRNQAQSTCQRIQTMRSINASHQGICAQFVQEIANLLSAHLGQNVKATEAKACLFEYEKFGRLLSYSFQSMLNRKSCVTARDHLSELKRLGQTLRPFVYDSPIEKPMFENVRYLSAIYNITQQQSHLDEAVRSLRTDFLENVAGRIERDKLWRYSVLLWIWFLTEPQRMIYAIDEVKKAAAGVIRPGGGLQRK</sequence>
<dbReference type="RefSeq" id="XP_016990302.2">
    <property type="nucleotide sequence ID" value="XM_017134813.2"/>
</dbReference>
<dbReference type="AlphaFoldDB" id="A0A6P4FKB8"/>
<dbReference type="GO" id="GO:0051301">
    <property type="term" value="P:cell division"/>
    <property type="evidence" value="ECO:0007669"/>
    <property type="project" value="UniProtKB-KW"/>
</dbReference>
<reference evidence="12" key="1">
    <citation type="submission" date="2025-08" db="UniProtKB">
        <authorList>
            <consortium name="RefSeq"/>
        </authorList>
    </citation>
    <scope>IDENTIFICATION</scope>
</reference>
<evidence type="ECO:0000256" key="7">
    <source>
        <dbReference type="ARBA" id="ARBA00023054"/>
    </source>
</evidence>
<keyword evidence="4" id="KW-0132">Cell division</keyword>
<name>A0A6P4FKB8_DRORH</name>
<protein>
    <submittedName>
        <fullName evidence="12">Uncharacterized protein LOC108052417</fullName>
    </submittedName>
</protein>
<dbReference type="OMA" id="QWILYDE"/>
<gene>
    <name evidence="12" type="primary">LOC108052417</name>
</gene>
<keyword evidence="5" id="KW-0493">Microtubule</keyword>
<dbReference type="GO" id="GO:0005819">
    <property type="term" value="C:spindle"/>
    <property type="evidence" value="ECO:0007669"/>
    <property type="project" value="UniProtKB-SubCell"/>
</dbReference>
<evidence type="ECO:0000256" key="10">
    <source>
        <dbReference type="SAM" id="Coils"/>
    </source>
</evidence>
<keyword evidence="6" id="KW-0498">Mitosis</keyword>